<evidence type="ECO:0000313" key="2">
    <source>
        <dbReference type="Proteomes" id="UP000319578"/>
    </source>
</evidence>
<reference evidence="1 2" key="1">
    <citation type="submission" date="2019-06" db="EMBL/GenBank/DDBJ databases">
        <title>Whole genome shotgun sequence of Brevibacillus reuszeri NBRC 15719.</title>
        <authorList>
            <person name="Hosoyama A."/>
            <person name="Uohara A."/>
            <person name="Ohji S."/>
            <person name="Ichikawa N."/>
        </authorList>
    </citation>
    <scope>NUCLEOTIDE SEQUENCE [LARGE SCALE GENOMIC DNA]</scope>
    <source>
        <strain evidence="1 2">NBRC 15719</strain>
    </source>
</reference>
<organism evidence="1 2">
    <name type="scientific">Brevibacillus reuszeri</name>
    <dbReference type="NCBI Taxonomy" id="54915"/>
    <lineage>
        <taxon>Bacteria</taxon>
        <taxon>Bacillati</taxon>
        <taxon>Bacillota</taxon>
        <taxon>Bacilli</taxon>
        <taxon>Bacillales</taxon>
        <taxon>Paenibacillaceae</taxon>
        <taxon>Brevibacillus</taxon>
    </lineage>
</organism>
<accession>A0ABQ0TTE2</accession>
<gene>
    <name evidence="1" type="ORF">BRE01_47980</name>
</gene>
<dbReference type="EMBL" id="BJON01000019">
    <property type="protein sequence ID" value="GED71096.1"/>
    <property type="molecule type" value="Genomic_DNA"/>
</dbReference>
<keyword evidence="2" id="KW-1185">Reference proteome</keyword>
<dbReference type="Proteomes" id="UP000319578">
    <property type="component" value="Unassembled WGS sequence"/>
</dbReference>
<evidence type="ECO:0008006" key="3">
    <source>
        <dbReference type="Google" id="ProtNLM"/>
    </source>
</evidence>
<proteinExistence type="predicted"/>
<evidence type="ECO:0000313" key="1">
    <source>
        <dbReference type="EMBL" id="GED71096.1"/>
    </source>
</evidence>
<protein>
    <recommendedName>
        <fullName evidence="3">Methyltransferase FkbM domain-containing protein</fullName>
    </recommendedName>
</protein>
<comment type="caution">
    <text evidence="1">The sequence shown here is derived from an EMBL/GenBank/DDBJ whole genome shotgun (WGS) entry which is preliminary data.</text>
</comment>
<name>A0ABQ0TTE2_9BACL</name>
<sequence length="193" mass="22250">MDSINLYEKRIFSQNGEDGILEELFSRIGTINRYFVEFGVQSGLECMAKNLVCSHHWSGVMIEGHPLNYQHLRANYASFPNVITHYSFITRENITEIFSQLHVPREFDLLSIDIDGIDYWVWRELAAYKPRVVIMEYNASFPPPLKMVVAYDPQFMWNGTTYFGASLTSLTELGKQLGYALIGTDWSGPYLEI</sequence>
<dbReference type="RefSeq" id="WP_236699911.1">
    <property type="nucleotide sequence ID" value="NZ_BJON01000019.1"/>
</dbReference>